<evidence type="ECO:0000256" key="9">
    <source>
        <dbReference type="ARBA" id="ARBA00023002"/>
    </source>
</evidence>
<dbReference type="InterPro" id="IPR036396">
    <property type="entry name" value="Cyt_P450_sf"/>
</dbReference>
<evidence type="ECO:0000256" key="12">
    <source>
        <dbReference type="ARBA" id="ARBA00023136"/>
    </source>
</evidence>
<proteinExistence type="inferred from homology"/>
<accession>A0AAV8XZZ8</accession>
<keyword evidence="12" id="KW-0472">Membrane</keyword>
<protein>
    <recommendedName>
        <fullName evidence="17">Cytochrome P450</fullName>
    </recommendedName>
</protein>
<evidence type="ECO:0000256" key="2">
    <source>
        <dbReference type="ARBA" id="ARBA00004174"/>
    </source>
</evidence>
<sequence>MYFLSTETLRKYPPVPLITRQCVKDYKVPDEDVIIEKGNIVMIPVSGIHYDEDYYKNPEVFDPERFNEENIAQRPKYTHLPFGEGPRICIGK</sequence>
<evidence type="ECO:0000256" key="4">
    <source>
        <dbReference type="ARBA" id="ARBA00010617"/>
    </source>
</evidence>
<reference evidence="15" key="1">
    <citation type="journal article" date="2023" name="Insect Mol. Biol.">
        <title>Genome sequencing provides insights into the evolution of gene families encoding plant cell wall-degrading enzymes in longhorned beetles.</title>
        <authorList>
            <person name="Shin N.R."/>
            <person name="Okamura Y."/>
            <person name="Kirsch R."/>
            <person name="Pauchet Y."/>
        </authorList>
    </citation>
    <scope>NUCLEOTIDE SEQUENCE</scope>
    <source>
        <strain evidence="15">RBIC_L_NR</strain>
    </source>
</reference>
<dbReference type="InterPro" id="IPR002401">
    <property type="entry name" value="Cyt_P450_E_grp-I"/>
</dbReference>
<evidence type="ECO:0000256" key="14">
    <source>
        <dbReference type="RuleBase" id="RU000461"/>
    </source>
</evidence>
<dbReference type="Pfam" id="PF00067">
    <property type="entry name" value="p450"/>
    <property type="match status" value="1"/>
</dbReference>
<evidence type="ECO:0000256" key="5">
    <source>
        <dbReference type="ARBA" id="ARBA00022617"/>
    </source>
</evidence>
<evidence type="ECO:0000256" key="8">
    <source>
        <dbReference type="ARBA" id="ARBA00022848"/>
    </source>
</evidence>
<keyword evidence="10 13" id="KW-0408">Iron</keyword>
<gene>
    <name evidence="15" type="ORF">NQ314_009518</name>
</gene>
<keyword evidence="16" id="KW-1185">Reference proteome</keyword>
<dbReference type="GO" id="GO:0016705">
    <property type="term" value="F:oxidoreductase activity, acting on paired donors, with incorporation or reduction of molecular oxygen"/>
    <property type="evidence" value="ECO:0007669"/>
    <property type="project" value="InterPro"/>
</dbReference>
<evidence type="ECO:0000256" key="1">
    <source>
        <dbReference type="ARBA" id="ARBA00001971"/>
    </source>
</evidence>
<evidence type="ECO:0000256" key="6">
    <source>
        <dbReference type="ARBA" id="ARBA00022723"/>
    </source>
</evidence>
<dbReference type="GO" id="GO:0004497">
    <property type="term" value="F:monooxygenase activity"/>
    <property type="evidence" value="ECO:0007669"/>
    <property type="project" value="UniProtKB-KW"/>
</dbReference>
<dbReference type="GO" id="GO:0005506">
    <property type="term" value="F:iron ion binding"/>
    <property type="evidence" value="ECO:0007669"/>
    <property type="project" value="InterPro"/>
</dbReference>
<dbReference type="GO" id="GO:0020037">
    <property type="term" value="F:heme binding"/>
    <property type="evidence" value="ECO:0007669"/>
    <property type="project" value="InterPro"/>
</dbReference>
<dbReference type="SUPFAM" id="SSF48264">
    <property type="entry name" value="Cytochrome P450"/>
    <property type="match status" value="1"/>
</dbReference>
<dbReference type="GO" id="GO:0005789">
    <property type="term" value="C:endoplasmic reticulum membrane"/>
    <property type="evidence" value="ECO:0007669"/>
    <property type="project" value="UniProtKB-SubCell"/>
</dbReference>
<name>A0AAV8XZZ8_9CUCU</name>
<organism evidence="15 16">
    <name type="scientific">Rhamnusium bicolor</name>
    <dbReference type="NCBI Taxonomy" id="1586634"/>
    <lineage>
        <taxon>Eukaryota</taxon>
        <taxon>Metazoa</taxon>
        <taxon>Ecdysozoa</taxon>
        <taxon>Arthropoda</taxon>
        <taxon>Hexapoda</taxon>
        <taxon>Insecta</taxon>
        <taxon>Pterygota</taxon>
        <taxon>Neoptera</taxon>
        <taxon>Endopterygota</taxon>
        <taxon>Coleoptera</taxon>
        <taxon>Polyphaga</taxon>
        <taxon>Cucujiformia</taxon>
        <taxon>Chrysomeloidea</taxon>
        <taxon>Cerambycidae</taxon>
        <taxon>Lepturinae</taxon>
        <taxon>Rhagiini</taxon>
        <taxon>Rhamnusium</taxon>
    </lineage>
</organism>
<evidence type="ECO:0000256" key="3">
    <source>
        <dbReference type="ARBA" id="ARBA00004406"/>
    </source>
</evidence>
<comment type="caution">
    <text evidence="15">The sequence shown here is derived from an EMBL/GenBank/DDBJ whole genome shotgun (WGS) entry which is preliminary data.</text>
</comment>
<comment type="similarity">
    <text evidence="4 14">Belongs to the cytochrome P450 family.</text>
</comment>
<dbReference type="PROSITE" id="PS00086">
    <property type="entry name" value="CYTOCHROME_P450"/>
    <property type="match status" value="1"/>
</dbReference>
<evidence type="ECO:0000256" key="11">
    <source>
        <dbReference type="ARBA" id="ARBA00023033"/>
    </source>
</evidence>
<dbReference type="Gene3D" id="1.10.630.10">
    <property type="entry name" value="Cytochrome P450"/>
    <property type="match status" value="1"/>
</dbReference>
<evidence type="ECO:0000313" key="15">
    <source>
        <dbReference type="EMBL" id="KAJ8944241.1"/>
    </source>
</evidence>
<dbReference type="InterPro" id="IPR001128">
    <property type="entry name" value="Cyt_P450"/>
</dbReference>
<evidence type="ECO:0000256" key="10">
    <source>
        <dbReference type="ARBA" id="ARBA00023004"/>
    </source>
</evidence>
<keyword evidence="8" id="KW-0492">Microsome</keyword>
<keyword evidence="7" id="KW-0256">Endoplasmic reticulum</keyword>
<evidence type="ECO:0000256" key="13">
    <source>
        <dbReference type="PIRSR" id="PIRSR602401-1"/>
    </source>
</evidence>
<keyword evidence="11 14" id="KW-0503">Monooxygenase</keyword>
<keyword evidence="5 13" id="KW-0349">Heme</keyword>
<evidence type="ECO:0000313" key="16">
    <source>
        <dbReference type="Proteomes" id="UP001162156"/>
    </source>
</evidence>
<dbReference type="EMBL" id="JANEYF010002614">
    <property type="protein sequence ID" value="KAJ8944241.1"/>
    <property type="molecule type" value="Genomic_DNA"/>
</dbReference>
<keyword evidence="6 13" id="KW-0479">Metal-binding</keyword>
<comment type="cofactor">
    <cofactor evidence="1 13">
        <name>heme</name>
        <dbReference type="ChEBI" id="CHEBI:30413"/>
    </cofactor>
</comment>
<dbReference type="PANTHER" id="PTHR24292">
    <property type="entry name" value="CYTOCHROME P450"/>
    <property type="match status" value="1"/>
</dbReference>
<evidence type="ECO:0008006" key="17">
    <source>
        <dbReference type="Google" id="ProtNLM"/>
    </source>
</evidence>
<dbReference type="AlphaFoldDB" id="A0AAV8XZZ8"/>
<feature type="binding site" description="axial binding residue" evidence="13">
    <location>
        <position position="89"/>
    </location>
    <ligand>
        <name>heme</name>
        <dbReference type="ChEBI" id="CHEBI:30413"/>
    </ligand>
    <ligandPart>
        <name>Fe</name>
        <dbReference type="ChEBI" id="CHEBI:18248"/>
    </ligandPart>
</feature>
<dbReference type="PRINTS" id="PR00463">
    <property type="entry name" value="EP450I"/>
</dbReference>
<dbReference type="InterPro" id="IPR050476">
    <property type="entry name" value="Insect_CytP450_Detox"/>
</dbReference>
<comment type="subcellular location">
    <subcellularLocation>
        <location evidence="3">Endoplasmic reticulum membrane</location>
        <topology evidence="3">Peripheral membrane protein</topology>
    </subcellularLocation>
    <subcellularLocation>
        <location evidence="2">Microsome membrane</location>
        <topology evidence="2">Peripheral membrane protein</topology>
    </subcellularLocation>
</comment>
<dbReference type="Proteomes" id="UP001162156">
    <property type="component" value="Unassembled WGS sequence"/>
</dbReference>
<evidence type="ECO:0000256" key="7">
    <source>
        <dbReference type="ARBA" id="ARBA00022824"/>
    </source>
</evidence>
<keyword evidence="9 14" id="KW-0560">Oxidoreductase</keyword>
<dbReference type="PANTHER" id="PTHR24292:SF100">
    <property type="entry name" value="CYTOCHROME P450 6A16, ISOFORM B-RELATED"/>
    <property type="match status" value="1"/>
</dbReference>
<dbReference type="InterPro" id="IPR017972">
    <property type="entry name" value="Cyt_P450_CS"/>
</dbReference>